<accession>A0A2N3QXL8</accession>
<feature type="transmembrane region" description="Helical" evidence="1">
    <location>
        <begin position="62"/>
        <end position="83"/>
    </location>
</feature>
<evidence type="ECO:0000313" key="4">
    <source>
        <dbReference type="Proteomes" id="UP000233783"/>
    </source>
</evidence>
<feature type="domain" description="Sensor histidine kinase NatK-like C-terminal" evidence="2">
    <location>
        <begin position="207"/>
        <end position="300"/>
    </location>
</feature>
<dbReference type="Gene3D" id="3.30.565.10">
    <property type="entry name" value="Histidine kinase-like ATPase, C-terminal domain"/>
    <property type="match status" value="1"/>
</dbReference>
<evidence type="ECO:0000259" key="2">
    <source>
        <dbReference type="Pfam" id="PF14501"/>
    </source>
</evidence>
<proteinExistence type="predicted"/>
<keyword evidence="1" id="KW-1133">Transmembrane helix</keyword>
<dbReference type="RefSeq" id="WP_165364817.1">
    <property type="nucleotide sequence ID" value="NZ_PCHB01000006.1"/>
</dbReference>
<dbReference type="InterPro" id="IPR036890">
    <property type="entry name" value="HATPase_C_sf"/>
</dbReference>
<dbReference type="Proteomes" id="UP000233783">
    <property type="component" value="Unassembled WGS sequence"/>
</dbReference>
<evidence type="ECO:0000256" key="1">
    <source>
        <dbReference type="SAM" id="Phobius"/>
    </source>
</evidence>
<protein>
    <submittedName>
        <fullName evidence="3">ATPase</fullName>
    </submittedName>
</protein>
<keyword evidence="1" id="KW-0812">Transmembrane</keyword>
<comment type="caution">
    <text evidence="3">The sequence shown here is derived from an EMBL/GenBank/DDBJ whole genome shotgun (WGS) entry which is preliminary data.</text>
</comment>
<reference evidence="3 4" key="1">
    <citation type="submission" date="2017-10" db="EMBL/GenBank/DDBJ databases">
        <title>Bifidobacterium genomics.</title>
        <authorList>
            <person name="Lugli G.A."/>
            <person name="Milani C."/>
            <person name="Mancabelli L."/>
        </authorList>
    </citation>
    <scope>NUCLEOTIDE SEQUENCE [LARGE SCALE GENOMIC DNA]</scope>
    <source>
        <strain evidence="3 4">1744B</strain>
    </source>
</reference>
<keyword evidence="1" id="KW-0472">Membrane</keyword>
<dbReference type="AlphaFoldDB" id="A0A2N3QXL8"/>
<name>A0A2N3QXL8_9BIFI</name>
<dbReference type="Pfam" id="PF14501">
    <property type="entry name" value="HATPase_c_5"/>
    <property type="match status" value="1"/>
</dbReference>
<organism evidence="3 4">
    <name type="scientific">Bifidobacterium pseudolongum subsp. globosum</name>
    <dbReference type="NCBI Taxonomy" id="1690"/>
    <lineage>
        <taxon>Bacteria</taxon>
        <taxon>Bacillati</taxon>
        <taxon>Actinomycetota</taxon>
        <taxon>Actinomycetes</taxon>
        <taxon>Bifidobacteriales</taxon>
        <taxon>Bifidobacteriaceae</taxon>
        <taxon>Bifidobacterium</taxon>
    </lineage>
</organism>
<gene>
    <name evidence="3" type="ORF">CQR56_0483</name>
</gene>
<sequence length="316" mass="35058">MNALDWTLFALTQIPLFVALASLPRMLRNVRRVRVVMHALFPLSQAAFIGLQMAYALDARDWPYVAALTVCSLICAGIDVLLVRHLVASEQRDMQDNRVRLLDVQTEAQRRRMREFRAETQSVHADYARFVERLDQIDTDLRNGASEQAVERSIQSASSAFCSHTARMCENLAVDALLAMKIQDAQRQGINVQCDVRVSHHTPLSDVELCAVFANLCDNAIHACVQMGEHGGSGNAWMRVRARADARQCVVNVTNAYRADAADDGGPHRAEHVGFGDTTIPEHGWGLSILESIAAQHGGECTSIPCGEYWLAMFRV</sequence>
<feature type="transmembrane region" description="Helical" evidence="1">
    <location>
        <begin position="35"/>
        <end position="56"/>
    </location>
</feature>
<dbReference type="InterPro" id="IPR032834">
    <property type="entry name" value="NatK-like_C"/>
</dbReference>
<feature type="transmembrane region" description="Helical" evidence="1">
    <location>
        <begin position="6"/>
        <end position="23"/>
    </location>
</feature>
<dbReference type="EMBL" id="PCHB01000006">
    <property type="protein sequence ID" value="PKU97730.1"/>
    <property type="molecule type" value="Genomic_DNA"/>
</dbReference>
<evidence type="ECO:0000313" key="3">
    <source>
        <dbReference type="EMBL" id="PKU97730.1"/>
    </source>
</evidence>
<dbReference type="SUPFAM" id="SSF55874">
    <property type="entry name" value="ATPase domain of HSP90 chaperone/DNA topoisomerase II/histidine kinase"/>
    <property type="match status" value="1"/>
</dbReference>